<dbReference type="Pfam" id="PF04492">
    <property type="entry name" value="Phage_rep_O"/>
    <property type="match status" value="1"/>
</dbReference>
<feature type="domain" description="Bacteriophage lambda Replication protein O N-terminal" evidence="2">
    <location>
        <begin position="18"/>
        <end position="112"/>
    </location>
</feature>
<evidence type="ECO:0000259" key="2">
    <source>
        <dbReference type="Pfam" id="PF04492"/>
    </source>
</evidence>
<feature type="region of interest" description="Disordered" evidence="1">
    <location>
        <begin position="297"/>
        <end position="322"/>
    </location>
</feature>
<dbReference type="InterPro" id="IPR006497">
    <property type="entry name" value="Phage_lambda_VrpO_N"/>
</dbReference>
<dbReference type="Gene3D" id="1.10.10.10">
    <property type="entry name" value="Winged helix-like DNA-binding domain superfamily/Winged helix DNA-binding domain"/>
    <property type="match status" value="1"/>
</dbReference>
<gene>
    <name evidence="3" type="ORF">LCGC14_1615520</name>
</gene>
<feature type="compositionally biased region" description="Basic and acidic residues" evidence="1">
    <location>
        <begin position="200"/>
        <end position="210"/>
    </location>
</feature>
<organism evidence="3">
    <name type="scientific">marine sediment metagenome</name>
    <dbReference type="NCBI Taxonomy" id="412755"/>
    <lineage>
        <taxon>unclassified sequences</taxon>
        <taxon>metagenomes</taxon>
        <taxon>ecological metagenomes</taxon>
    </lineage>
</organism>
<evidence type="ECO:0000313" key="3">
    <source>
        <dbReference type="EMBL" id="KKM23406.1"/>
    </source>
</evidence>
<reference evidence="3" key="1">
    <citation type="journal article" date="2015" name="Nature">
        <title>Complex archaea that bridge the gap between prokaryotes and eukaryotes.</title>
        <authorList>
            <person name="Spang A."/>
            <person name="Saw J.H."/>
            <person name="Jorgensen S.L."/>
            <person name="Zaremba-Niedzwiedzka K."/>
            <person name="Martijn J."/>
            <person name="Lind A.E."/>
            <person name="van Eijk R."/>
            <person name="Schleper C."/>
            <person name="Guy L."/>
            <person name="Ettema T.J."/>
        </authorList>
    </citation>
    <scope>NUCLEOTIDE SEQUENCE</scope>
</reference>
<comment type="caution">
    <text evidence="3">The sequence shown here is derived from an EMBL/GenBank/DDBJ whole genome shotgun (WGS) entry which is preliminary data.</text>
</comment>
<protein>
    <recommendedName>
        <fullName evidence="2">Bacteriophage lambda Replication protein O N-terminal domain-containing protein</fullName>
    </recommendedName>
</protein>
<dbReference type="EMBL" id="LAZR01013131">
    <property type="protein sequence ID" value="KKM23406.1"/>
    <property type="molecule type" value="Genomic_DNA"/>
</dbReference>
<accession>A0A0F9I713</accession>
<dbReference type="AlphaFoldDB" id="A0A0F9I713"/>
<feature type="compositionally biased region" description="Basic and acidic residues" evidence="1">
    <location>
        <begin position="297"/>
        <end position="308"/>
    </location>
</feature>
<sequence>MHNPHRADSKVNPQKEFGHREIENSLFQAIVGMALPGIEYQLVLCIIDKTWGWGKHYDSISLSQFKEATGQDGGYITRALKALENRNVLVIEHVRGRSRINTYMFNKHYDTWIKDLGNVDKGSSISKVDAGSDKRQVNIDAESSLSEGKIDPGSDIQEPNVDRESSISKVDAGSDNSRENLTKQGGNVDKAGVGNVDAGSDTKERKDIITKDNTATLKDNKGGNATPDPLLPETPTSKFWFQQLKKNRWLNLTQKEEFEKVEGLVGEEIMLRAVKWALMKGYGVGQLQSVLTTAKTMAKEGGQEDGRRSGKTKPRIKDYQET</sequence>
<proteinExistence type="predicted"/>
<dbReference type="GO" id="GO:0006260">
    <property type="term" value="P:DNA replication"/>
    <property type="evidence" value="ECO:0007669"/>
    <property type="project" value="InterPro"/>
</dbReference>
<feature type="region of interest" description="Disordered" evidence="1">
    <location>
        <begin position="127"/>
        <end position="234"/>
    </location>
</feature>
<evidence type="ECO:0000256" key="1">
    <source>
        <dbReference type="SAM" id="MobiDB-lite"/>
    </source>
</evidence>
<dbReference type="InterPro" id="IPR036388">
    <property type="entry name" value="WH-like_DNA-bd_sf"/>
</dbReference>
<name>A0A0F9I713_9ZZZZ</name>